<dbReference type="KEGG" id="sbf:JCM31447_30930"/>
<dbReference type="InterPro" id="IPR020904">
    <property type="entry name" value="Sc_DH/Rdtase_CS"/>
</dbReference>
<dbReference type="Proteomes" id="UP000291236">
    <property type="component" value="Plasmid 79K"/>
</dbReference>
<dbReference type="InterPro" id="IPR050259">
    <property type="entry name" value="SDR"/>
</dbReference>
<dbReference type="PANTHER" id="PTHR42879">
    <property type="entry name" value="3-OXOACYL-(ACYL-CARRIER-PROTEIN) REDUCTASE"/>
    <property type="match status" value="1"/>
</dbReference>
<organism evidence="2 3">
    <name type="scientific">Fluviispira sanaruensis</name>
    <dbReference type="NCBI Taxonomy" id="2493639"/>
    <lineage>
        <taxon>Bacteria</taxon>
        <taxon>Pseudomonadati</taxon>
        <taxon>Bdellovibrionota</taxon>
        <taxon>Oligoflexia</taxon>
        <taxon>Silvanigrellales</taxon>
        <taxon>Silvanigrellaceae</taxon>
        <taxon>Fluviispira</taxon>
    </lineage>
</organism>
<dbReference type="Gene3D" id="3.40.50.720">
    <property type="entry name" value="NAD(P)-binding Rossmann-like Domain"/>
    <property type="match status" value="1"/>
</dbReference>
<dbReference type="PRINTS" id="PR00080">
    <property type="entry name" value="SDRFAMILY"/>
</dbReference>
<accession>A0A4P2VR28</accession>
<evidence type="ECO:0000313" key="3">
    <source>
        <dbReference type="Proteomes" id="UP000291236"/>
    </source>
</evidence>
<dbReference type="AlphaFoldDB" id="A0A4P2VR28"/>
<gene>
    <name evidence="2" type="ORF">JCM31447_30930</name>
</gene>
<keyword evidence="3" id="KW-1185">Reference proteome</keyword>
<dbReference type="PROSITE" id="PS00061">
    <property type="entry name" value="ADH_SHORT"/>
    <property type="match status" value="1"/>
</dbReference>
<reference evidence="2 3" key="1">
    <citation type="submission" date="2018-12" db="EMBL/GenBank/DDBJ databases">
        <title>Rubrispira sanarue gen. nov., sp., nov., a member of the order Silvanigrellales, isolated from a brackish lake in Hamamatsu Japan.</title>
        <authorList>
            <person name="Maejima Y."/>
            <person name="Iino T."/>
            <person name="Muraguchi Y."/>
            <person name="Fukuda K."/>
            <person name="Nojiri H."/>
            <person name="Ohkuma M."/>
            <person name="Moriuchi R."/>
            <person name="Dohra H."/>
            <person name="Kimbara K."/>
            <person name="Shintani M."/>
        </authorList>
    </citation>
    <scope>NUCLEOTIDE SEQUENCE [LARGE SCALE GENOMIC DNA]</scope>
    <source>
        <strain evidence="2 3">RF1110005</strain>
        <plasmid evidence="2 3">79K</plasmid>
    </source>
</reference>
<proteinExistence type="inferred from homology"/>
<dbReference type="SUPFAM" id="SSF51735">
    <property type="entry name" value="NAD(P)-binding Rossmann-fold domains"/>
    <property type="match status" value="1"/>
</dbReference>
<dbReference type="Pfam" id="PF13561">
    <property type="entry name" value="adh_short_C2"/>
    <property type="match status" value="1"/>
</dbReference>
<dbReference type="RefSeq" id="WP_130612976.1">
    <property type="nucleotide sequence ID" value="NZ_AP019369.1"/>
</dbReference>
<dbReference type="OrthoDB" id="9804774at2"/>
<dbReference type="InterPro" id="IPR002347">
    <property type="entry name" value="SDR_fam"/>
</dbReference>
<geneLocation type="plasmid" evidence="2 3">
    <name>79K</name>
</geneLocation>
<dbReference type="PANTHER" id="PTHR42879:SF2">
    <property type="entry name" value="3-OXOACYL-[ACYL-CARRIER-PROTEIN] REDUCTASE FABG"/>
    <property type="match status" value="1"/>
</dbReference>
<dbReference type="NCBIfam" id="NF005559">
    <property type="entry name" value="PRK07231.1"/>
    <property type="match status" value="1"/>
</dbReference>
<protein>
    <submittedName>
        <fullName evidence="2">3-oxoacyl-[acyl-carrier-protein] reductase</fullName>
    </submittedName>
</protein>
<dbReference type="EMBL" id="AP019369">
    <property type="protein sequence ID" value="BBH54619.1"/>
    <property type="molecule type" value="Genomic_DNA"/>
</dbReference>
<dbReference type="FunFam" id="3.40.50.720:FF:000084">
    <property type="entry name" value="Short-chain dehydrogenase reductase"/>
    <property type="match status" value="1"/>
</dbReference>
<name>A0A4P2VR28_FLUSA</name>
<sequence>MSVFNNNFLSGKISLVTGSSRGIGREIALNLAKHGSYVFINYFKADKSAMDLKHEINQFGGNCQLLKFDVSDSNDVKASVENISKEFKKIDILVNNAGIARAALALRFKEEDFDEVMKVNVKGHFNCIKYCLPLLLRSDSPSIVNLSSVLGITGDLGNSVYSTSKSAILGLTKSIALEYASKGLRANCIAPGFIKTDMTALVSEEVSKIVLSKIPLKFQGEPIEIANCVLFLVSDAAKYITGQTISVDGGMVMK</sequence>
<comment type="similarity">
    <text evidence="1">Belongs to the short-chain dehydrogenases/reductases (SDR) family.</text>
</comment>
<evidence type="ECO:0000313" key="2">
    <source>
        <dbReference type="EMBL" id="BBH54619.1"/>
    </source>
</evidence>
<dbReference type="NCBIfam" id="NF009466">
    <property type="entry name" value="PRK12826.1-2"/>
    <property type="match status" value="1"/>
</dbReference>
<dbReference type="InterPro" id="IPR036291">
    <property type="entry name" value="NAD(P)-bd_dom_sf"/>
</dbReference>
<evidence type="ECO:0000256" key="1">
    <source>
        <dbReference type="ARBA" id="ARBA00006484"/>
    </source>
</evidence>
<dbReference type="GO" id="GO:0032787">
    <property type="term" value="P:monocarboxylic acid metabolic process"/>
    <property type="evidence" value="ECO:0007669"/>
    <property type="project" value="UniProtKB-ARBA"/>
</dbReference>
<keyword evidence="2" id="KW-0614">Plasmid</keyword>
<dbReference type="PRINTS" id="PR00081">
    <property type="entry name" value="GDHRDH"/>
</dbReference>